<feature type="coiled-coil region" evidence="1">
    <location>
        <begin position="128"/>
        <end position="179"/>
    </location>
</feature>
<keyword evidence="1" id="KW-0175">Coiled coil</keyword>
<dbReference type="Gene3D" id="1.10.287.470">
    <property type="entry name" value="Helix hairpin bin"/>
    <property type="match status" value="1"/>
</dbReference>
<dbReference type="PANTHER" id="PTHR30469:SF15">
    <property type="entry name" value="HLYD FAMILY OF SECRETION PROTEINS"/>
    <property type="match status" value="1"/>
</dbReference>
<evidence type="ECO:0000259" key="4">
    <source>
        <dbReference type="Pfam" id="PF25989"/>
    </source>
</evidence>
<accession>A0ABN6D123</accession>
<dbReference type="RefSeq" id="WP_223906370.1">
    <property type="nucleotide sequence ID" value="NZ_AP024238.1"/>
</dbReference>
<keyword evidence="3" id="KW-0472">Membrane</keyword>
<evidence type="ECO:0000313" key="5">
    <source>
        <dbReference type="EMBL" id="BCO25168.1"/>
    </source>
</evidence>
<keyword evidence="6" id="KW-1185">Reference proteome</keyword>
<feature type="domain" description="YknX-like C-terminal permuted SH3-like" evidence="4">
    <location>
        <begin position="363"/>
        <end position="430"/>
    </location>
</feature>
<dbReference type="Gene3D" id="2.40.420.20">
    <property type="match status" value="1"/>
</dbReference>
<evidence type="ECO:0000256" key="3">
    <source>
        <dbReference type="SAM" id="Phobius"/>
    </source>
</evidence>
<evidence type="ECO:0000256" key="1">
    <source>
        <dbReference type="SAM" id="Coils"/>
    </source>
</evidence>
<dbReference type="EMBL" id="AP024238">
    <property type="protein sequence ID" value="BCO25168.1"/>
    <property type="molecule type" value="Genomic_DNA"/>
</dbReference>
<feature type="compositionally biased region" description="Low complexity" evidence="2">
    <location>
        <begin position="196"/>
        <end position="205"/>
    </location>
</feature>
<keyword evidence="3" id="KW-1133">Transmembrane helix</keyword>
<sequence length="433" mass="45781">MNEKTPFQKYRRWLIVGLLLVAVAVLVIAIYRPRPLLVEVATVTTGTFEQAIEEDGRLRITTRYVITAPTQAALLRPSLKVGDRVKAGDVLAILEPVAPQMIDARTRSVLQQRLGSADAARRAAAAQVQRARTTLAQATLEADRATKLAQDNFISPAARDQATLARQSAQQALAAAQAEQGVADYAQAEARAALTRAEPAARADATSQGTAADQPTAPGHSTAAGHSTGRWDIKSPVDGQVLKLYQDSAVTVTAGQPLFDIGNTTAMEAVIDVLSGEVTQIQPGALVWLSPGGGAVVMQGKVTRVEPVAFTKVSALGIEEQRVNVIVGLEPSAAAAAQPVAAPLGDGYRVDAHITVSSHPHALLVPTAALVRDGSQWRVFVVTDGHARARPVQLQDRNADVAWVKDGLREGERVVLYPGSMVTEGQTVKVRGG</sequence>
<reference evidence="5 6" key="1">
    <citation type="journal article" date="2021" name="Microbiol. Spectr.">
        <title>A Single Bacterium Capable of Oxidation and Reduction of Iron at Circumneutral pH.</title>
        <authorList>
            <person name="Kato S."/>
            <person name="Ohkuma M."/>
        </authorList>
    </citation>
    <scope>NUCLEOTIDE SEQUENCE [LARGE SCALE GENOMIC DNA]</scope>
    <source>
        <strain evidence="5 6">MIZ03</strain>
    </source>
</reference>
<dbReference type="Pfam" id="PF25989">
    <property type="entry name" value="YknX_C"/>
    <property type="match status" value="1"/>
</dbReference>
<dbReference type="Proteomes" id="UP000824366">
    <property type="component" value="Chromosome"/>
</dbReference>
<proteinExistence type="predicted"/>
<dbReference type="Gene3D" id="2.40.50.100">
    <property type="match status" value="1"/>
</dbReference>
<dbReference type="InterPro" id="IPR058637">
    <property type="entry name" value="YknX-like_C"/>
</dbReference>
<keyword evidence="3" id="KW-0812">Transmembrane</keyword>
<protein>
    <recommendedName>
        <fullName evidence="4">YknX-like C-terminal permuted SH3-like domain-containing protein</fullName>
    </recommendedName>
</protein>
<evidence type="ECO:0000313" key="6">
    <source>
        <dbReference type="Proteomes" id="UP000824366"/>
    </source>
</evidence>
<gene>
    <name evidence="5" type="ORF">MIZ03_0028</name>
</gene>
<organism evidence="5 6">
    <name type="scientific">Rhodoferax lithotrophicus</name>
    <dbReference type="NCBI Taxonomy" id="2798804"/>
    <lineage>
        <taxon>Bacteria</taxon>
        <taxon>Pseudomonadati</taxon>
        <taxon>Pseudomonadota</taxon>
        <taxon>Betaproteobacteria</taxon>
        <taxon>Burkholderiales</taxon>
        <taxon>Comamonadaceae</taxon>
        <taxon>Rhodoferax</taxon>
    </lineage>
</organism>
<feature type="transmembrane region" description="Helical" evidence="3">
    <location>
        <begin position="12"/>
        <end position="31"/>
    </location>
</feature>
<feature type="region of interest" description="Disordered" evidence="2">
    <location>
        <begin position="196"/>
        <end position="232"/>
    </location>
</feature>
<dbReference type="PANTHER" id="PTHR30469">
    <property type="entry name" value="MULTIDRUG RESISTANCE PROTEIN MDTA"/>
    <property type="match status" value="1"/>
</dbReference>
<evidence type="ECO:0000256" key="2">
    <source>
        <dbReference type="SAM" id="MobiDB-lite"/>
    </source>
</evidence>
<name>A0ABN6D123_9BURK</name>